<accession>A0A937RP80</accession>
<dbReference type="NCBIfam" id="TIGR03085">
    <property type="entry name" value="TIGR03085 family metal-binding protein"/>
    <property type="match status" value="1"/>
</dbReference>
<evidence type="ECO:0000313" key="3">
    <source>
        <dbReference type="Proteomes" id="UP000604475"/>
    </source>
</evidence>
<dbReference type="Proteomes" id="UP000604475">
    <property type="component" value="Unassembled WGS sequence"/>
</dbReference>
<evidence type="ECO:0000313" key="2">
    <source>
        <dbReference type="EMBL" id="MBL7633667.1"/>
    </source>
</evidence>
<feature type="domain" description="Mycothiol-dependent maleylpyruvate isomerase metal-binding" evidence="1">
    <location>
        <begin position="3"/>
        <end position="73"/>
    </location>
</feature>
<dbReference type="SUPFAM" id="SSF109854">
    <property type="entry name" value="DinB/YfiT-like putative metalloenzymes"/>
    <property type="match status" value="1"/>
</dbReference>
<dbReference type="GO" id="GO:0046872">
    <property type="term" value="F:metal ion binding"/>
    <property type="evidence" value="ECO:0007669"/>
    <property type="project" value="InterPro"/>
</dbReference>
<dbReference type="InterPro" id="IPR024344">
    <property type="entry name" value="MDMPI_metal-binding"/>
</dbReference>
<dbReference type="InterPro" id="IPR034660">
    <property type="entry name" value="DinB/YfiT-like"/>
</dbReference>
<organism evidence="2 3">
    <name type="scientific">Frankia nepalensis</name>
    <dbReference type="NCBI Taxonomy" id="1836974"/>
    <lineage>
        <taxon>Bacteria</taxon>
        <taxon>Bacillati</taxon>
        <taxon>Actinomycetota</taxon>
        <taxon>Actinomycetes</taxon>
        <taxon>Frankiales</taxon>
        <taxon>Frankiaceae</taxon>
        <taxon>Frankia</taxon>
    </lineage>
</organism>
<proteinExistence type="predicted"/>
<reference evidence="2" key="1">
    <citation type="submission" date="2020-12" db="EMBL/GenBank/DDBJ databases">
        <title>Genomic characterization of non-nitrogen-fixing Frankia strains.</title>
        <authorList>
            <person name="Carlos-Shanley C."/>
            <person name="Guerra T."/>
            <person name="Hahn D."/>
        </authorList>
    </citation>
    <scope>NUCLEOTIDE SEQUENCE</scope>
    <source>
        <strain evidence="2">CN6</strain>
    </source>
</reference>
<dbReference type="AlphaFoldDB" id="A0A937RP80"/>
<name>A0A937RP80_9ACTN</name>
<comment type="caution">
    <text evidence="2">The sequence shown here is derived from an EMBL/GenBank/DDBJ whole genome shotgun (WGS) entry which is preliminary data.</text>
</comment>
<protein>
    <submittedName>
        <fullName evidence="2">TIGR03085 family protein</fullName>
    </submittedName>
</protein>
<dbReference type="NCBIfam" id="TIGR03083">
    <property type="entry name" value="maleylpyruvate isomerase family mycothiol-dependent enzyme"/>
    <property type="match status" value="1"/>
</dbReference>
<gene>
    <name evidence="2" type="ORF">I7412_42260</name>
</gene>
<dbReference type="InterPro" id="IPR017517">
    <property type="entry name" value="Maleyloyr_isom"/>
</dbReference>
<dbReference type="EMBL" id="JAEACQ010000393">
    <property type="protein sequence ID" value="MBL7633667.1"/>
    <property type="molecule type" value="Genomic_DNA"/>
</dbReference>
<keyword evidence="3" id="KW-1185">Reference proteome</keyword>
<sequence>MLADLLADAGPDRPTLCAGWTTHDLVAHLVTRERVPYAGPGLVIPALHGLTERAERSTGRAHSFAELVEMFRAGPPLWNPARLRRFDDATNINEFYVHYADVDRAVPGFTPREVDPAVRERIWSALRLVGRTGYRQTTAEVVAERTDTHDRRVLRRGSPTVVIAGLPEELLLHAFGRRSAAQVELRGDPAAIASL</sequence>
<dbReference type="InterPro" id="IPR017519">
    <property type="entry name" value="CHP03085"/>
</dbReference>
<dbReference type="Pfam" id="PF11716">
    <property type="entry name" value="MDMPI_N"/>
    <property type="match status" value="1"/>
</dbReference>
<evidence type="ECO:0000259" key="1">
    <source>
        <dbReference type="Pfam" id="PF11716"/>
    </source>
</evidence>